<dbReference type="EMBL" id="WELG01000002">
    <property type="protein sequence ID" value="KAB7529191.1"/>
    <property type="molecule type" value="Genomic_DNA"/>
</dbReference>
<dbReference type="OrthoDB" id="1092930at2"/>
<dbReference type="AlphaFoldDB" id="A0A6I1DZA0"/>
<organism evidence="1 2">
    <name type="scientific">Flagellimonas olearia</name>
    <dbReference type="NCBI Taxonomy" id="552546"/>
    <lineage>
        <taxon>Bacteria</taxon>
        <taxon>Pseudomonadati</taxon>
        <taxon>Bacteroidota</taxon>
        <taxon>Flavobacteriia</taxon>
        <taxon>Flavobacteriales</taxon>
        <taxon>Flavobacteriaceae</taxon>
        <taxon>Flagellimonas</taxon>
    </lineage>
</organism>
<dbReference type="PROSITE" id="PS51257">
    <property type="entry name" value="PROKAR_LIPOPROTEIN"/>
    <property type="match status" value="1"/>
</dbReference>
<accession>A0A6I1DZA0</accession>
<name>A0A6I1DZA0_9FLAO</name>
<proteinExistence type="predicted"/>
<evidence type="ECO:0000313" key="1">
    <source>
        <dbReference type="EMBL" id="KAB7529191.1"/>
    </source>
</evidence>
<dbReference type="Proteomes" id="UP000429785">
    <property type="component" value="Unassembled WGS sequence"/>
</dbReference>
<reference evidence="1 2" key="1">
    <citation type="submission" date="2019-10" db="EMBL/GenBank/DDBJ databases">
        <title>Muricauda olearia CL-SS4 JCM15563 genome.</title>
        <authorList>
            <person name="Liu L."/>
        </authorList>
    </citation>
    <scope>NUCLEOTIDE SEQUENCE [LARGE SCALE GENOMIC DNA]</scope>
    <source>
        <strain evidence="1 2">CL-SS4</strain>
    </source>
</reference>
<protein>
    <submittedName>
        <fullName evidence="1">DUF4270 family protein</fullName>
    </submittedName>
</protein>
<comment type="caution">
    <text evidence="1">The sequence shown here is derived from an EMBL/GenBank/DDBJ whole genome shotgun (WGS) entry which is preliminary data.</text>
</comment>
<dbReference type="InterPro" id="IPR025366">
    <property type="entry name" value="DUF4270"/>
</dbReference>
<gene>
    <name evidence="1" type="ORF">F8C76_15270</name>
</gene>
<sequence length="443" mass="50096">MRRLLGMITPSILLLASCTSENYNSSDFLAGEAFSDSNMRVVLIDTMTIETSTMKFDSIQTSQSSRILVGQYSDPIFGKIKASSYMGLIPNSFSIDSEAEYDSIVLFLKLDNYYYNDTLKTNTLHIKRLTKTLRPNEGDALYNTAEASYLDEDLGALSYRPRPMESDTIAIKVSDELGRELFNGLQEKLITNTDQFKDYFKGIGILPGDNDNGSVVGFSKDTGASFMRLYYGISEEDERVQDNIDFELDLSTTPVPFFNQILAENPIEQLQMLQDKESVLSSSEAANRCFVQSGVGVAARIQFPTVKTIYDIKGQGTILDAVLKIKPEPGSFDDNLILRDTLSVYVVDRNNDLIQQLFYQEVSPVQAILNREKEEFNEIYYEIQLGSYIEQLLLAERETNEALTLLPNNYDSTVDRFVLNGMDNSDFRTLLELTYAIYDEDEE</sequence>
<dbReference type="Pfam" id="PF14092">
    <property type="entry name" value="DUF4270"/>
    <property type="match status" value="1"/>
</dbReference>
<evidence type="ECO:0000313" key="2">
    <source>
        <dbReference type="Proteomes" id="UP000429785"/>
    </source>
</evidence>
<dbReference type="RefSeq" id="WP_152132520.1">
    <property type="nucleotide sequence ID" value="NZ_WELG01000002.1"/>
</dbReference>